<dbReference type="GO" id="GO:0005886">
    <property type="term" value="C:plasma membrane"/>
    <property type="evidence" value="ECO:0007669"/>
    <property type="project" value="UniProtKB-SubCell"/>
</dbReference>
<evidence type="ECO:0000256" key="1">
    <source>
        <dbReference type="ARBA" id="ARBA00004651"/>
    </source>
</evidence>
<dbReference type="HOGENOM" id="CLU_077149_0_1_9"/>
<gene>
    <name evidence="9" type="ordered locus">Halha_1146</name>
</gene>
<feature type="domain" description="YetF C-terminal" evidence="8">
    <location>
        <begin position="78"/>
        <end position="210"/>
    </location>
</feature>
<feature type="transmembrane region" description="Helical" evidence="7">
    <location>
        <begin position="6"/>
        <end position="22"/>
    </location>
</feature>
<dbReference type="Pfam" id="PF04239">
    <property type="entry name" value="DUF421"/>
    <property type="match status" value="1"/>
</dbReference>
<dbReference type="Proteomes" id="UP000010880">
    <property type="component" value="Chromosome"/>
</dbReference>
<evidence type="ECO:0000256" key="2">
    <source>
        <dbReference type="ARBA" id="ARBA00006448"/>
    </source>
</evidence>
<dbReference type="EMBL" id="CP003359">
    <property type="protein sequence ID" value="AGB41095.1"/>
    <property type="molecule type" value="Genomic_DNA"/>
</dbReference>
<dbReference type="KEGG" id="hhl:Halha_1146"/>
<keyword evidence="6 7" id="KW-0472">Membrane</keyword>
<evidence type="ECO:0000256" key="4">
    <source>
        <dbReference type="ARBA" id="ARBA00022692"/>
    </source>
</evidence>
<dbReference type="InterPro" id="IPR023090">
    <property type="entry name" value="UPF0702_alpha/beta_dom_sf"/>
</dbReference>
<keyword evidence="3" id="KW-1003">Cell membrane</keyword>
<dbReference type="PANTHER" id="PTHR34582:SF6">
    <property type="entry name" value="UPF0702 TRANSMEMBRANE PROTEIN YCAP"/>
    <property type="match status" value="1"/>
</dbReference>
<dbReference type="InterPro" id="IPR007353">
    <property type="entry name" value="DUF421"/>
</dbReference>
<evidence type="ECO:0000256" key="3">
    <source>
        <dbReference type="ARBA" id="ARBA00022475"/>
    </source>
</evidence>
<dbReference type="PATRIC" id="fig|748449.3.peg.1105"/>
<feature type="transmembrane region" description="Helical" evidence="7">
    <location>
        <begin position="54"/>
        <end position="77"/>
    </location>
</feature>
<keyword evidence="4 7" id="KW-0812">Transmembrane</keyword>
<keyword evidence="10" id="KW-1185">Reference proteome</keyword>
<organism evidence="9 10">
    <name type="scientific">Halobacteroides halobius (strain ATCC 35273 / DSM 5150 / MD-1)</name>
    <dbReference type="NCBI Taxonomy" id="748449"/>
    <lineage>
        <taxon>Bacteria</taxon>
        <taxon>Bacillati</taxon>
        <taxon>Bacillota</taxon>
        <taxon>Clostridia</taxon>
        <taxon>Halanaerobiales</taxon>
        <taxon>Halobacteroidaceae</taxon>
        <taxon>Halobacteroides</taxon>
    </lineage>
</organism>
<evidence type="ECO:0000313" key="9">
    <source>
        <dbReference type="EMBL" id="AGB41095.1"/>
    </source>
</evidence>
<comment type="similarity">
    <text evidence="2">Belongs to the UPF0702 family.</text>
</comment>
<evidence type="ECO:0000256" key="7">
    <source>
        <dbReference type="SAM" id="Phobius"/>
    </source>
</evidence>
<comment type="subcellular location">
    <subcellularLocation>
        <location evidence="1">Cell membrane</location>
        <topology evidence="1">Multi-pass membrane protein</topology>
    </subcellularLocation>
</comment>
<dbReference type="RefSeq" id="WP_015326820.1">
    <property type="nucleotide sequence ID" value="NC_019978.1"/>
</dbReference>
<evidence type="ECO:0000256" key="6">
    <source>
        <dbReference type="ARBA" id="ARBA00023136"/>
    </source>
</evidence>
<feature type="transmembrane region" description="Helical" evidence="7">
    <location>
        <begin position="29"/>
        <end position="48"/>
    </location>
</feature>
<evidence type="ECO:0000259" key="8">
    <source>
        <dbReference type="Pfam" id="PF04239"/>
    </source>
</evidence>
<dbReference type="OrthoDB" id="1682423at2"/>
<keyword evidence="5 7" id="KW-1133">Transmembrane helix</keyword>
<dbReference type="PANTHER" id="PTHR34582">
    <property type="entry name" value="UPF0702 TRANSMEMBRANE PROTEIN YCAP"/>
    <property type="match status" value="1"/>
</dbReference>
<evidence type="ECO:0000313" key="10">
    <source>
        <dbReference type="Proteomes" id="UP000010880"/>
    </source>
</evidence>
<sequence length="221" mass="24954">MNTFWKTLFIYFVILLAMRLMGKREVGELTPFDLVGSIMIAELGVLVIETEDASILEGLIPIFTLAGIEIIISYFTLKSSFMRELINGNPSILIKNGEIMVEEMRSSRYTIHDLLAQLRENGIFNISDVEFAVLENSGQLTVLPKSQKRGVTPQDLGIETEYEGISRVLIDDGIINQEGLEKSKLDKKWLLNELQKRNINDPQEVILATLETDGNLYISTK</sequence>
<dbReference type="eggNOG" id="COG2323">
    <property type="taxonomic scope" value="Bacteria"/>
</dbReference>
<proteinExistence type="inferred from homology"/>
<dbReference type="AlphaFoldDB" id="L0K965"/>
<dbReference type="Gene3D" id="3.30.240.20">
    <property type="entry name" value="bsu07140 like domains"/>
    <property type="match status" value="2"/>
</dbReference>
<dbReference type="STRING" id="748449.Halha_1146"/>
<protein>
    <submittedName>
        <fullName evidence="9">Putative membrane protein</fullName>
    </submittedName>
</protein>
<accession>L0K965</accession>
<reference evidence="10" key="1">
    <citation type="submission" date="2012-02" db="EMBL/GenBank/DDBJ databases">
        <title>The complete genome of Halobacteroides halobius DSM 5150.</title>
        <authorList>
            <person name="Lucas S."/>
            <person name="Copeland A."/>
            <person name="Lapidus A."/>
            <person name="Glavina del Rio T."/>
            <person name="Dalin E."/>
            <person name="Tice H."/>
            <person name="Bruce D."/>
            <person name="Goodwin L."/>
            <person name="Pitluck S."/>
            <person name="Peters L."/>
            <person name="Mikhailova N."/>
            <person name="Gu W."/>
            <person name="Kyrpides N."/>
            <person name="Mavromatis K."/>
            <person name="Ivanova N."/>
            <person name="Brettin T."/>
            <person name="Detter J.C."/>
            <person name="Han C."/>
            <person name="Larimer F."/>
            <person name="Land M."/>
            <person name="Hauser L."/>
            <person name="Markowitz V."/>
            <person name="Cheng J.-F."/>
            <person name="Hugenholtz P."/>
            <person name="Woyke T."/>
            <person name="Wu D."/>
            <person name="Tindall B."/>
            <person name="Pomrenke H."/>
            <person name="Brambilla E."/>
            <person name="Klenk H.-P."/>
            <person name="Eisen J.A."/>
        </authorList>
    </citation>
    <scope>NUCLEOTIDE SEQUENCE [LARGE SCALE GENOMIC DNA]</scope>
    <source>
        <strain evidence="10">ATCC 35273 / DSM 5150 / MD-1</strain>
    </source>
</reference>
<evidence type="ECO:0000256" key="5">
    <source>
        <dbReference type="ARBA" id="ARBA00022989"/>
    </source>
</evidence>
<name>L0K965_HALHC</name>